<dbReference type="Pfam" id="PF07690">
    <property type="entry name" value="MFS_1"/>
    <property type="match status" value="1"/>
</dbReference>
<evidence type="ECO:0000313" key="9">
    <source>
        <dbReference type="EMBL" id="OAO12160.1"/>
    </source>
</evidence>
<evidence type="ECO:0000256" key="6">
    <source>
        <dbReference type="SAM" id="MobiDB-lite"/>
    </source>
</evidence>
<evidence type="ECO:0000259" key="8">
    <source>
        <dbReference type="PROSITE" id="PS50850"/>
    </source>
</evidence>
<dbReference type="PROSITE" id="PS00216">
    <property type="entry name" value="SUGAR_TRANSPORT_1"/>
    <property type="match status" value="1"/>
</dbReference>
<evidence type="ECO:0000313" key="10">
    <source>
        <dbReference type="Proteomes" id="UP000078348"/>
    </source>
</evidence>
<dbReference type="PRINTS" id="PR01035">
    <property type="entry name" value="TCRTETA"/>
</dbReference>
<feature type="transmembrane region" description="Helical" evidence="7">
    <location>
        <begin position="12"/>
        <end position="35"/>
    </location>
</feature>
<feature type="transmembrane region" description="Helical" evidence="7">
    <location>
        <begin position="100"/>
        <end position="125"/>
    </location>
</feature>
<dbReference type="PROSITE" id="PS50850">
    <property type="entry name" value="MFS"/>
    <property type="match status" value="1"/>
</dbReference>
<evidence type="ECO:0000256" key="3">
    <source>
        <dbReference type="ARBA" id="ARBA00022692"/>
    </source>
</evidence>
<proteinExistence type="predicted"/>
<dbReference type="Gene3D" id="1.20.1250.20">
    <property type="entry name" value="MFS general substrate transporter like domains"/>
    <property type="match status" value="1"/>
</dbReference>
<comment type="caution">
    <text evidence="9">The sequence shown here is derived from an EMBL/GenBank/DDBJ whole genome shotgun (WGS) entry which is preliminary data.</text>
</comment>
<evidence type="ECO:0000256" key="5">
    <source>
        <dbReference type="ARBA" id="ARBA00023136"/>
    </source>
</evidence>
<dbReference type="GO" id="GO:0016020">
    <property type="term" value="C:membrane"/>
    <property type="evidence" value="ECO:0007669"/>
    <property type="project" value="UniProtKB-SubCell"/>
</dbReference>
<sequence>MTLSGEHKRIIVFAFITFFMDSLNYALIVPILPFLVRELHSTSMQEGILFSSYAVFQMISLMFMGPGSDSYGRRPFLLLSLFGSCFGSLFQAMSNSMWPLIIWRSLTGLFAGSMIIVQAVIADIIPAEDRSTYLSRLNACGTAAYIVGPAIGGVLALVNNHFPLYMAGITSGIAMVLAIFFLKESNPLVLQRREAKKSGAAEEQVVEKEKPLKKVKAHVSGTMLCFCFDFCVRWTSNAIESRYGIYLSDTFNTPSIVYSTLIIVQSIFTCTAQTFVFPWLTTTMKMPIPYVALMGTIMEFFAYLGLIGYVSTWDTVAVIGKKSMYEEKEEASEESNQAEVKKEPVQVESEAPAQANGKEETAQVEVEMKWGMRKRSLAQFVQFVW</sequence>
<reference evidence="9 10" key="1">
    <citation type="submission" date="2016-05" db="EMBL/GenBank/DDBJ databases">
        <title>Nuclear genome of Blastocystis sp. subtype 1 NandII.</title>
        <authorList>
            <person name="Gentekaki E."/>
            <person name="Curtis B."/>
            <person name="Stairs C."/>
            <person name="Eme L."/>
            <person name="Herman E."/>
            <person name="Klimes V."/>
            <person name="Arias M.C."/>
            <person name="Elias M."/>
            <person name="Hilliou F."/>
            <person name="Klute M."/>
            <person name="Malik S.-B."/>
            <person name="Pightling A."/>
            <person name="Rachubinski R."/>
            <person name="Salas D."/>
            <person name="Schlacht A."/>
            <person name="Suga H."/>
            <person name="Archibald J."/>
            <person name="Ball S.G."/>
            <person name="Clark G."/>
            <person name="Dacks J."/>
            <person name="Van Der Giezen M."/>
            <person name="Tsaousis A."/>
            <person name="Roger A."/>
        </authorList>
    </citation>
    <scope>NUCLEOTIDE SEQUENCE [LARGE SCALE GENOMIC DNA]</scope>
    <source>
        <strain evidence="10">ATCC 50177 / NandII</strain>
    </source>
</reference>
<feature type="domain" description="Major facilitator superfamily (MFS) profile" evidence="8">
    <location>
        <begin position="10"/>
        <end position="385"/>
    </location>
</feature>
<evidence type="ECO:0000256" key="2">
    <source>
        <dbReference type="ARBA" id="ARBA00022448"/>
    </source>
</evidence>
<feature type="transmembrane region" description="Helical" evidence="7">
    <location>
        <begin position="47"/>
        <end position="64"/>
    </location>
</feature>
<feature type="transmembrane region" description="Helical" evidence="7">
    <location>
        <begin position="137"/>
        <end position="158"/>
    </location>
</feature>
<accession>A0A196S4Y2</accession>
<feature type="transmembrane region" description="Helical" evidence="7">
    <location>
        <begin position="300"/>
        <end position="319"/>
    </location>
</feature>
<dbReference type="Proteomes" id="UP000078348">
    <property type="component" value="Unassembled WGS sequence"/>
</dbReference>
<feature type="transmembrane region" description="Helical" evidence="7">
    <location>
        <begin position="256"/>
        <end position="280"/>
    </location>
</feature>
<keyword evidence="5 7" id="KW-0472">Membrane</keyword>
<comment type="subcellular location">
    <subcellularLocation>
        <location evidence="1">Membrane</location>
        <topology evidence="1">Multi-pass membrane protein</topology>
    </subcellularLocation>
</comment>
<evidence type="ECO:0000256" key="1">
    <source>
        <dbReference type="ARBA" id="ARBA00004141"/>
    </source>
</evidence>
<dbReference type="PANTHER" id="PTHR23504">
    <property type="entry name" value="MAJOR FACILITATOR SUPERFAMILY DOMAIN-CONTAINING PROTEIN 10"/>
    <property type="match status" value="1"/>
</dbReference>
<evidence type="ECO:0000256" key="7">
    <source>
        <dbReference type="SAM" id="Phobius"/>
    </source>
</evidence>
<protein>
    <submittedName>
        <fullName evidence="9">Major facilitator superfamily MFS_1</fullName>
    </submittedName>
</protein>
<dbReference type="OrthoDB" id="10262656at2759"/>
<evidence type="ECO:0000256" key="4">
    <source>
        <dbReference type="ARBA" id="ARBA00022989"/>
    </source>
</evidence>
<name>A0A196S4Y2_BLAHN</name>
<keyword evidence="10" id="KW-1185">Reference proteome</keyword>
<dbReference type="GO" id="GO:0022857">
    <property type="term" value="F:transmembrane transporter activity"/>
    <property type="evidence" value="ECO:0007669"/>
    <property type="project" value="InterPro"/>
</dbReference>
<dbReference type="SUPFAM" id="SSF103473">
    <property type="entry name" value="MFS general substrate transporter"/>
    <property type="match status" value="1"/>
</dbReference>
<organism evidence="9 10">
    <name type="scientific">Blastocystis sp. subtype 1 (strain ATCC 50177 / NandII)</name>
    <dbReference type="NCBI Taxonomy" id="478820"/>
    <lineage>
        <taxon>Eukaryota</taxon>
        <taxon>Sar</taxon>
        <taxon>Stramenopiles</taxon>
        <taxon>Bigyra</taxon>
        <taxon>Opalozoa</taxon>
        <taxon>Opalinata</taxon>
        <taxon>Blastocystidae</taxon>
        <taxon>Blastocystis</taxon>
    </lineage>
</organism>
<keyword evidence="3 7" id="KW-0812">Transmembrane</keyword>
<dbReference type="EMBL" id="LXWW01000561">
    <property type="protein sequence ID" value="OAO12160.1"/>
    <property type="molecule type" value="Genomic_DNA"/>
</dbReference>
<gene>
    <name evidence="9" type="ORF">AV274_6210</name>
</gene>
<dbReference type="AlphaFoldDB" id="A0A196S4Y2"/>
<dbReference type="InterPro" id="IPR005829">
    <property type="entry name" value="Sugar_transporter_CS"/>
</dbReference>
<keyword evidence="4 7" id="KW-1133">Transmembrane helix</keyword>
<feature type="region of interest" description="Disordered" evidence="6">
    <location>
        <begin position="330"/>
        <end position="361"/>
    </location>
</feature>
<dbReference type="PANTHER" id="PTHR23504:SF15">
    <property type="entry name" value="MAJOR FACILITATOR SUPERFAMILY (MFS) PROFILE DOMAIN-CONTAINING PROTEIN"/>
    <property type="match status" value="1"/>
</dbReference>
<feature type="transmembrane region" description="Helical" evidence="7">
    <location>
        <begin position="76"/>
        <end position="94"/>
    </location>
</feature>
<feature type="transmembrane region" description="Helical" evidence="7">
    <location>
        <begin position="164"/>
        <end position="182"/>
    </location>
</feature>
<dbReference type="InterPro" id="IPR020846">
    <property type="entry name" value="MFS_dom"/>
</dbReference>
<dbReference type="InterPro" id="IPR036259">
    <property type="entry name" value="MFS_trans_sf"/>
</dbReference>
<dbReference type="InterPro" id="IPR011701">
    <property type="entry name" value="MFS"/>
</dbReference>
<keyword evidence="2" id="KW-0813">Transport</keyword>
<dbReference type="InterPro" id="IPR001958">
    <property type="entry name" value="Tet-R_TetA/multi-R_MdtG-like"/>
</dbReference>